<dbReference type="EMBL" id="JAEACQ010000256">
    <property type="protein sequence ID" value="MBL7630920.1"/>
    <property type="molecule type" value="Genomic_DNA"/>
</dbReference>
<dbReference type="Proteomes" id="UP000604475">
    <property type="component" value="Unassembled WGS sequence"/>
</dbReference>
<feature type="region of interest" description="Disordered" evidence="1">
    <location>
        <begin position="1"/>
        <end position="27"/>
    </location>
</feature>
<evidence type="ECO:0000259" key="3">
    <source>
        <dbReference type="SMART" id="SM00244"/>
    </source>
</evidence>
<name>A0A937RIE4_9ACTN</name>
<dbReference type="Pfam" id="PF01145">
    <property type="entry name" value="Band_7"/>
    <property type="match status" value="1"/>
</dbReference>
<dbReference type="SMART" id="SM00244">
    <property type="entry name" value="PHB"/>
    <property type="match status" value="1"/>
</dbReference>
<accession>A0A937RIE4</accession>
<dbReference type="InterPro" id="IPR001107">
    <property type="entry name" value="Band_7"/>
</dbReference>
<dbReference type="InterPro" id="IPR036013">
    <property type="entry name" value="Band_7/SPFH_dom_sf"/>
</dbReference>
<evidence type="ECO:0000313" key="5">
    <source>
        <dbReference type="Proteomes" id="UP000604475"/>
    </source>
</evidence>
<dbReference type="RefSeq" id="WP_203001816.1">
    <property type="nucleotide sequence ID" value="NZ_JADWYU010000116.1"/>
</dbReference>
<keyword evidence="2" id="KW-1133">Transmembrane helix</keyword>
<evidence type="ECO:0000313" key="4">
    <source>
        <dbReference type="EMBL" id="MBL7630920.1"/>
    </source>
</evidence>
<dbReference type="SUPFAM" id="SSF117892">
    <property type="entry name" value="Band 7/SPFH domain"/>
    <property type="match status" value="1"/>
</dbReference>
<dbReference type="Gene3D" id="3.30.479.30">
    <property type="entry name" value="Band 7 domain"/>
    <property type="match status" value="1"/>
</dbReference>
<sequence length="328" mass="34795">MSSGHPPQEQDGPDGVVAPELDPRDAVDMPEPRVQERVMSGLPGGVGFLISLLALLAGVALLVLAGLLFGDGQGAGGAGALVAGILVVIASFVCLCGLTAVAPGQARVVTLFGRYVGTVRVTGLRWVNPFMSRRKVSTRIRNHETGAAKVNDADGNPIEISAVVVWQVADTAQAVFEVDDFVEFVAIQTETAVRHIATRYPYDAHEPGQMSLRENADEITGRLSVEIGARVASAGVRVIESRITRLAYAPEIAQAMLRRQQANAVVAARARIVEGAVGMVEAALERLESQDVVELDEERKAAMVSNLLVVLCSEQSTQPVVNTGSLYH</sequence>
<comment type="caution">
    <text evidence="4">The sequence shown here is derived from an EMBL/GenBank/DDBJ whole genome shotgun (WGS) entry which is preliminary data.</text>
</comment>
<dbReference type="PANTHER" id="PTHR43446:SF1">
    <property type="entry name" value="BAND 7 DOMAIN-CONTAINING PROTEIN"/>
    <property type="match status" value="1"/>
</dbReference>
<dbReference type="AlphaFoldDB" id="A0A937RIE4"/>
<evidence type="ECO:0000256" key="2">
    <source>
        <dbReference type="SAM" id="Phobius"/>
    </source>
</evidence>
<feature type="transmembrane region" description="Helical" evidence="2">
    <location>
        <begin position="81"/>
        <end position="102"/>
    </location>
</feature>
<dbReference type="CDD" id="cd03402">
    <property type="entry name" value="SPFH_like_u2"/>
    <property type="match status" value="1"/>
</dbReference>
<keyword evidence="2" id="KW-0472">Membrane</keyword>
<protein>
    <submittedName>
        <fullName evidence="4">SPFH domain-containing protein</fullName>
    </submittedName>
</protein>
<keyword evidence="2" id="KW-0812">Transmembrane</keyword>
<proteinExistence type="predicted"/>
<feature type="transmembrane region" description="Helical" evidence="2">
    <location>
        <begin position="46"/>
        <end position="69"/>
    </location>
</feature>
<gene>
    <name evidence="4" type="ORF">I7412_27910</name>
</gene>
<organism evidence="4 5">
    <name type="scientific">Frankia nepalensis</name>
    <dbReference type="NCBI Taxonomy" id="1836974"/>
    <lineage>
        <taxon>Bacteria</taxon>
        <taxon>Bacillati</taxon>
        <taxon>Actinomycetota</taxon>
        <taxon>Actinomycetes</taxon>
        <taxon>Frankiales</taxon>
        <taxon>Frankiaceae</taxon>
        <taxon>Frankia</taxon>
    </lineage>
</organism>
<evidence type="ECO:0000256" key="1">
    <source>
        <dbReference type="SAM" id="MobiDB-lite"/>
    </source>
</evidence>
<dbReference type="PANTHER" id="PTHR43446">
    <property type="entry name" value="MEMBRANE PROTEIN-RELATED"/>
    <property type="match status" value="1"/>
</dbReference>
<keyword evidence="5" id="KW-1185">Reference proteome</keyword>
<feature type="domain" description="Band 7" evidence="3">
    <location>
        <begin position="96"/>
        <end position="260"/>
    </location>
</feature>
<reference evidence="4" key="1">
    <citation type="submission" date="2020-12" db="EMBL/GenBank/DDBJ databases">
        <title>Genomic characterization of non-nitrogen-fixing Frankia strains.</title>
        <authorList>
            <person name="Carlos-Shanley C."/>
            <person name="Guerra T."/>
            <person name="Hahn D."/>
        </authorList>
    </citation>
    <scope>NUCLEOTIDE SEQUENCE</scope>
    <source>
        <strain evidence="4">CN6</strain>
    </source>
</reference>